<sequence length="90" mass="9650">MKKAIILSVSLATLFLAGCTADGKIKTSKVTPVNCVGVFDKTNEKLSFTAKDTNQRLFTPSKPIDSVDGWIETTDISGLLCQDAIVANED</sequence>
<feature type="chain" id="PRO_5008279224" description="Lipoprotein" evidence="1">
    <location>
        <begin position="22"/>
        <end position="90"/>
    </location>
</feature>
<comment type="caution">
    <text evidence="2">The sequence shown here is derived from an EMBL/GenBank/DDBJ whole genome shotgun (WGS) entry which is preliminary data.</text>
</comment>
<gene>
    <name evidence="2" type="ORF">M983_0185</name>
</gene>
<dbReference type="OrthoDB" id="6457532at2"/>
<organism evidence="2 3">
    <name type="scientific">Proteus myxofaciens ATCC 19692</name>
    <dbReference type="NCBI Taxonomy" id="1354337"/>
    <lineage>
        <taxon>Bacteria</taxon>
        <taxon>Pseudomonadati</taxon>
        <taxon>Pseudomonadota</taxon>
        <taxon>Gammaproteobacteria</taxon>
        <taxon>Enterobacterales</taxon>
        <taxon>Morganellaceae</taxon>
        <taxon>Proteus</taxon>
    </lineage>
</organism>
<dbReference type="Proteomes" id="UP000094023">
    <property type="component" value="Unassembled WGS sequence"/>
</dbReference>
<accession>A0A198GPY2</accession>
<dbReference type="RefSeq" id="WP_066745626.1">
    <property type="nucleotide sequence ID" value="NZ_LXEN01000007.1"/>
</dbReference>
<dbReference type="PROSITE" id="PS51257">
    <property type="entry name" value="PROKAR_LIPOPROTEIN"/>
    <property type="match status" value="1"/>
</dbReference>
<dbReference type="EMBL" id="LXEN01000007">
    <property type="protein sequence ID" value="OAT38920.1"/>
    <property type="molecule type" value="Genomic_DNA"/>
</dbReference>
<name>A0A198GPY2_9GAMM</name>
<evidence type="ECO:0000313" key="2">
    <source>
        <dbReference type="EMBL" id="OAT38920.1"/>
    </source>
</evidence>
<keyword evidence="3" id="KW-1185">Reference proteome</keyword>
<dbReference type="AlphaFoldDB" id="A0A198GPY2"/>
<dbReference type="PATRIC" id="fig|1354337.4.peg.192"/>
<protein>
    <recommendedName>
        <fullName evidence="4">Lipoprotein</fullName>
    </recommendedName>
</protein>
<reference evidence="2 3" key="1">
    <citation type="submission" date="2016-04" db="EMBL/GenBank/DDBJ databases">
        <title>ATOL: Assembling a taxonomically balanced genome-scale reconstruction of the evolutionary history of the Enterobacteriaceae.</title>
        <authorList>
            <person name="Plunkett G.III."/>
            <person name="Neeno-Eckwall E.C."/>
            <person name="Glasner J.D."/>
            <person name="Perna N.T."/>
        </authorList>
    </citation>
    <scope>NUCLEOTIDE SEQUENCE [LARGE SCALE GENOMIC DNA]</scope>
    <source>
        <strain evidence="2 3">ATCC 19692</strain>
    </source>
</reference>
<keyword evidence="1" id="KW-0732">Signal</keyword>
<evidence type="ECO:0000256" key="1">
    <source>
        <dbReference type="SAM" id="SignalP"/>
    </source>
</evidence>
<evidence type="ECO:0000313" key="3">
    <source>
        <dbReference type="Proteomes" id="UP000094023"/>
    </source>
</evidence>
<proteinExistence type="predicted"/>
<evidence type="ECO:0008006" key="4">
    <source>
        <dbReference type="Google" id="ProtNLM"/>
    </source>
</evidence>
<feature type="signal peptide" evidence="1">
    <location>
        <begin position="1"/>
        <end position="21"/>
    </location>
</feature>